<dbReference type="EMBL" id="QGDJ01000011">
    <property type="protein sequence ID" value="PWJ14991.1"/>
    <property type="molecule type" value="Genomic_DNA"/>
</dbReference>
<feature type="domain" description="J" evidence="6">
    <location>
        <begin position="4"/>
        <end position="69"/>
    </location>
</feature>
<name>A0A2Y9B011_9RHOB</name>
<keyword evidence="4" id="KW-0862">Zinc</keyword>
<protein>
    <submittedName>
        <fullName evidence="7 8">DnaJ-class molecular chaperone</fullName>
    </submittedName>
</protein>
<evidence type="ECO:0000256" key="4">
    <source>
        <dbReference type="ARBA" id="ARBA00022833"/>
    </source>
</evidence>
<keyword evidence="3" id="KW-0863">Zinc-finger</keyword>
<dbReference type="Pfam" id="PF00226">
    <property type="entry name" value="DnaJ"/>
    <property type="match status" value="1"/>
</dbReference>
<accession>A0A2Y9B011</accession>
<dbReference type="PROSITE" id="PS50076">
    <property type="entry name" value="DNAJ_2"/>
    <property type="match status" value="1"/>
</dbReference>
<dbReference type="GO" id="GO:0042026">
    <property type="term" value="P:protein refolding"/>
    <property type="evidence" value="ECO:0007669"/>
    <property type="project" value="TreeGrafter"/>
</dbReference>
<evidence type="ECO:0000259" key="6">
    <source>
        <dbReference type="PROSITE" id="PS50076"/>
    </source>
</evidence>
<dbReference type="OrthoDB" id="9779889at2"/>
<keyword evidence="2" id="KW-0677">Repeat</keyword>
<dbReference type="RefSeq" id="WP_109565604.1">
    <property type="nucleotide sequence ID" value="NZ_QGDJ01000011.1"/>
</dbReference>
<dbReference type="SUPFAM" id="SSF49493">
    <property type="entry name" value="HSP40/DnaJ peptide-binding domain"/>
    <property type="match status" value="2"/>
</dbReference>
<dbReference type="GO" id="GO:0008270">
    <property type="term" value="F:zinc ion binding"/>
    <property type="evidence" value="ECO:0007669"/>
    <property type="project" value="UniProtKB-KW"/>
</dbReference>
<evidence type="ECO:0000313" key="10">
    <source>
        <dbReference type="Proteomes" id="UP000251571"/>
    </source>
</evidence>
<keyword evidence="9" id="KW-1185">Reference proteome</keyword>
<dbReference type="InterPro" id="IPR001623">
    <property type="entry name" value="DnaJ_domain"/>
</dbReference>
<dbReference type="InterPro" id="IPR008971">
    <property type="entry name" value="HSP40/DnaJ_pept-bd"/>
</dbReference>
<dbReference type="PANTHER" id="PTHR43096">
    <property type="entry name" value="DNAJ HOMOLOG 1, MITOCHONDRIAL-RELATED"/>
    <property type="match status" value="1"/>
</dbReference>
<dbReference type="Proteomes" id="UP000245839">
    <property type="component" value="Unassembled WGS sequence"/>
</dbReference>
<dbReference type="EMBL" id="UETC01000011">
    <property type="protein sequence ID" value="SSA49840.1"/>
    <property type="molecule type" value="Genomic_DNA"/>
</dbReference>
<gene>
    <name evidence="7" type="ORF">BCF38_1116</name>
    <name evidence="8" type="ORF">SAMN05421539_1116</name>
</gene>
<dbReference type="InterPro" id="IPR036869">
    <property type="entry name" value="J_dom_sf"/>
</dbReference>
<dbReference type="Gene3D" id="2.60.260.20">
    <property type="entry name" value="Urease metallochaperone UreE, N-terminal domain"/>
    <property type="match status" value="2"/>
</dbReference>
<dbReference type="GO" id="GO:0051082">
    <property type="term" value="F:unfolded protein binding"/>
    <property type="evidence" value="ECO:0007669"/>
    <property type="project" value="InterPro"/>
</dbReference>
<dbReference type="InterPro" id="IPR002939">
    <property type="entry name" value="DnaJ_C"/>
</dbReference>
<evidence type="ECO:0000256" key="2">
    <source>
        <dbReference type="ARBA" id="ARBA00022737"/>
    </source>
</evidence>
<evidence type="ECO:0000313" key="9">
    <source>
        <dbReference type="Proteomes" id="UP000245839"/>
    </source>
</evidence>
<reference evidence="7 9" key="2">
    <citation type="submission" date="2018-03" db="EMBL/GenBank/DDBJ databases">
        <title>Genomic Encyclopedia of Archaeal and Bacterial Type Strains, Phase II (KMG-II): from individual species to whole genera.</title>
        <authorList>
            <person name="Goeker M."/>
        </authorList>
    </citation>
    <scope>NUCLEOTIDE SEQUENCE [LARGE SCALE GENOMIC DNA]</scope>
    <source>
        <strain evidence="7 9">DSM 25227</strain>
    </source>
</reference>
<evidence type="ECO:0000313" key="7">
    <source>
        <dbReference type="EMBL" id="PWJ14991.1"/>
    </source>
</evidence>
<dbReference type="PRINTS" id="PR00625">
    <property type="entry name" value="JDOMAIN"/>
</dbReference>
<evidence type="ECO:0000256" key="3">
    <source>
        <dbReference type="ARBA" id="ARBA00022771"/>
    </source>
</evidence>
<dbReference type="PROSITE" id="PS00636">
    <property type="entry name" value="DNAJ_1"/>
    <property type="match status" value="1"/>
</dbReference>
<evidence type="ECO:0000313" key="8">
    <source>
        <dbReference type="EMBL" id="SSA49840.1"/>
    </source>
</evidence>
<dbReference type="PANTHER" id="PTHR43096:SF52">
    <property type="entry name" value="DNAJ HOMOLOG 1, MITOCHONDRIAL-RELATED"/>
    <property type="match status" value="1"/>
</dbReference>
<evidence type="ECO:0000256" key="5">
    <source>
        <dbReference type="ARBA" id="ARBA00023186"/>
    </source>
</evidence>
<dbReference type="AlphaFoldDB" id="A0A2Y9B011"/>
<dbReference type="FunFam" id="2.60.260.20:FF:000005">
    <property type="entry name" value="Chaperone protein dnaJ 1, mitochondrial"/>
    <property type="match status" value="1"/>
</dbReference>
<reference evidence="8 10" key="1">
    <citation type="submission" date="2016-10" db="EMBL/GenBank/DDBJ databases">
        <authorList>
            <person name="Cai Z."/>
        </authorList>
    </citation>
    <scope>NUCLEOTIDE SEQUENCE [LARGE SCALE GENOMIC DNA]</scope>
    <source>
        <strain evidence="8 10">DSM 25227</strain>
    </source>
</reference>
<dbReference type="CDD" id="cd06257">
    <property type="entry name" value="DnaJ"/>
    <property type="match status" value="1"/>
</dbReference>
<dbReference type="SMART" id="SM00271">
    <property type="entry name" value="DnaJ"/>
    <property type="match status" value="1"/>
</dbReference>
<dbReference type="GO" id="GO:0005737">
    <property type="term" value="C:cytoplasm"/>
    <property type="evidence" value="ECO:0007669"/>
    <property type="project" value="TreeGrafter"/>
</dbReference>
<dbReference type="CDD" id="cd10747">
    <property type="entry name" value="DnaJ_C"/>
    <property type="match status" value="1"/>
</dbReference>
<evidence type="ECO:0000256" key="1">
    <source>
        <dbReference type="ARBA" id="ARBA00022723"/>
    </source>
</evidence>
<sequence>MSNDPYDILGVSKDASQDEIKKAYRRLAKSLHPDLHPDDPGKQAEFQAVSAAYDLLRDAEKRRRFDAGEIDASGQERPQPHYYHHYASENEGRRYDGGPRYEGFSGGFGRGTEDMSDLYSELFGRRARGGGTTHQEFHRRGPDLRYHLSVDFLDAVRGAKRTVTMPDGRSIELTVPAGVSDGQVLRLRGKGGPGNGDGPPGDAFVTIAVKPHPVFSRDGDNIEMELPITVDEAVLGHKVDVPTVSGPVSMTIPEGASSGQRLRLKGKGVQRRNGSGDQMVRLKIVLPKKIDDEMRRLAERWRKASDFDPRADLRRMT</sequence>
<organism evidence="8 10">
    <name type="scientific">Jannaschia seohaensis</name>
    <dbReference type="NCBI Taxonomy" id="475081"/>
    <lineage>
        <taxon>Bacteria</taxon>
        <taxon>Pseudomonadati</taxon>
        <taxon>Pseudomonadota</taxon>
        <taxon>Alphaproteobacteria</taxon>
        <taxon>Rhodobacterales</taxon>
        <taxon>Roseobacteraceae</taxon>
        <taxon>Jannaschia</taxon>
    </lineage>
</organism>
<dbReference type="Gene3D" id="1.10.287.110">
    <property type="entry name" value="DnaJ domain"/>
    <property type="match status" value="1"/>
</dbReference>
<dbReference type="Proteomes" id="UP000251571">
    <property type="component" value="Unassembled WGS sequence"/>
</dbReference>
<dbReference type="InterPro" id="IPR018253">
    <property type="entry name" value="DnaJ_domain_CS"/>
</dbReference>
<dbReference type="Pfam" id="PF01556">
    <property type="entry name" value="DnaJ_C"/>
    <property type="match status" value="1"/>
</dbReference>
<dbReference type="SUPFAM" id="SSF46565">
    <property type="entry name" value="Chaperone J-domain"/>
    <property type="match status" value="1"/>
</dbReference>
<keyword evidence="1" id="KW-0479">Metal-binding</keyword>
<keyword evidence="5" id="KW-0143">Chaperone</keyword>
<proteinExistence type="predicted"/>